<evidence type="ECO:0000259" key="14">
    <source>
        <dbReference type="Pfam" id="PF20256"/>
    </source>
</evidence>
<keyword evidence="5" id="KW-0285">Flavoprotein</keyword>
<reference evidence="15 16" key="1">
    <citation type="submission" date="2019-08" db="EMBL/GenBank/DDBJ databases">
        <title>Draft genome sequences of two oriental melons (Cucumis melo L. var makuwa).</title>
        <authorList>
            <person name="Kwon S.-Y."/>
        </authorList>
    </citation>
    <scope>NUCLEOTIDE SEQUENCE [LARGE SCALE GENOMIC DNA]</scope>
    <source>
        <strain evidence="16">cv. Chang Bougi</strain>
        <tissue evidence="15">Leaf</tissue>
    </source>
</reference>
<evidence type="ECO:0000256" key="7">
    <source>
        <dbReference type="ARBA" id="ARBA00022723"/>
    </source>
</evidence>
<dbReference type="EMBL" id="SSTD01004977">
    <property type="protein sequence ID" value="TYK22491.1"/>
    <property type="molecule type" value="Genomic_DNA"/>
</dbReference>
<evidence type="ECO:0000256" key="6">
    <source>
        <dbReference type="ARBA" id="ARBA00022714"/>
    </source>
</evidence>
<evidence type="ECO:0000256" key="3">
    <source>
        <dbReference type="ARBA" id="ARBA00006849"/>
    </source>
</evidence>
<organism evidence="15 16">
    <name type="scientific">Cucumis melo var. makuwa</name>
    <name type="common">Oriental melon</name>
    <dbReference type="NCBI Taxonomy" id="1194695"/>
    <lineage>
        <taxon>Eukaryota</taxon>
        <taxon>Viridiplantae</taxon>
        <taxon>Streptophyta</taxon>
        <taxon>Embryophyta</taxon>
        <taxon>Tracheophyta</taxon>
        <taxon>Spermatophyta</taxon>
        <taxon>Magnoliopsida</taxon>
        <taxon>eudicotyledons</taxon>
        <taxon>Gunneridae</taxon>
        <taxon>Pentapetalae</taxon>
        <taxon>rosids</taxon>
        <taxon>fabids</taxon>
        <taxon>Cucurbitales</taxon>
        <taxon>Cucurbitaceae</taxon>
        <taxon>Benincaseae</taxon>
        <taxon>Cucumis</taxon>
    </lineage>
</organism>
<dbReference type="PANTHER" id="PTHR45444:SF3">
    <property type="entry name" value="XANTHINE DEHYDROGENASE"/>
    <property type="match status" value="1"/>
</dbReference>
<evidence type="ECO:0000256" key="4">
    <source>
        <dbReference type="ARBA" id="ARBA00022505"/>
    </source>
</evidence>
<dbReference type="FunFam" id="3.30.365.10:FF:000003">
    <property type="entry name" value="Aldehyde oxidase 1"/>
    <property type="match status" value="1"/>
</dbReference>
<evidence type="ECO:0000256" key="9">
    <source>
        <dbReference type="ARBA" id="ARBA00023002"/>
    </source>
</evidence>
<evidence type="ECO:0000313" key="16">
    <source>
        <dbReference type="Proteomes" id="UP000321947"/>
    </source>
</evidence>
<dbReference type="GO" id="GO:0005506">
    <property type="term" value="F:iron ion binding"/>
    <property type="evidence" value="ECO:0007669"/>
    <property type="project" value="InterPro"/>
</dbReference>
<evidence type="ECO:0000313" key="15">
    <source>
        <dbReference type="EMBL" id="TYK22491.1"/>
    </source>
</evidence>
<evidence type="ECO:0000256" key="12">
    <source>
        <dbReference type="ARBA" id="ARBA00034078"/>
    </source>
</evidence>
<keyword evidence="9" id="KW-0560">Oxidoreductase</keyword>
<keyword evidence="6" id="KW-0001">2Fe-2S</keyword>
<dbReference type="Gene3D" id="3.30.365.10">
    <property type="entry name" value="Aldehyde oxidase/xanthine dehydrogenase, molybdopterin binding domain"/>
    <property type="match status" value="4"/>
</dbReference>
<dbReference type="Proteomes" id="UP000321947">
    <property type="component" value="Unassembled WGS sequence"/>
</dbReference>
<evidence type="ECO:0000256" key="1">
    <source>
        <dbReference type="ARBA" id="ARBA00001924"/>
    </source>
</evidence>
<dbReference type="GO" id="GO:0051537">
    <property type="term" value="F:2 iron, 2 sulfur cluster binding"/>
    <property type="evidence" value="ECO:0007669"/>
    <property type="project" value="UniProtKB-KW"/>
</dbReference>
<comment type="cofactor">
    <cofactor evidence="1">
        <name>Mo-molybdopterin</name>
        <dbReference type="ChEBI" id="CHEBI:71302"/>
    </cofactor>
</comment>
<dbReference type="InterPro" id="IPR046867">
    <property type="entry name" value="AldOxase/xan_DH_MoCoBD2"/>
</dbReference>
<keyword evidence="4" id="KW-0500">Molybdenum</keyword>
<sequence>MSKVVCKTKRIGGGFGGKETRAAVYAAAASVPSFLLNQPVKLTLDRDTDMMITEQRHSFLGKYKVGLTYERKVMALDLKIYNNGGNSLDLSLAILERAMFHSDNIYEIPNVRIQGKVCFTNFPSNTAFCGFGGPQGMLITENWIQRIVVELKKSPEEIREINFQGEGYMLHYGQQVEYSTLAPLWDQLKTSCDFANARKEVEQFNSQNRWRKRGVAMVPTKFGISFTLKLMNQEGALVHVYTDGTVLVTHGGVEMGQGLHTKVAQVAAFAFNIPLSFVFISETRNSLDFT</sequence>
<feature type="domain" description="Aldehyde oxidase/xanthine dehydrogenase second molybdopterin binding" evidence="14">
    <location>
        <begin position="188"/>
        <end position="284"/>
    </location>
</feature>
<comment type="cofactor">
    <cofactor evidence="2">
        <name>FAD</name>
        <dbReference type="ChEBI" id="CHEBI:57692"/>
    </cofactor>
</comment>
<dbReference type="InterPro" id="IPR008274">
    <property type="entry name" value="AldOxase/xan_DH_MoCoBD1"/>
</dbReference>
<dbReference type="SUPFAM" id="SSF56003">
    <property type="entry name" value="Molybdenum cofactor-binding domain"/>
    <property type="match status" value="1"/>
</dbReference>
<evidence type="ECO:0000256" key="10">
    <source>
        <dbReference type="ARBA" id="ARBA00023004"/>
    </source>
</evidence>
<keyword evidence="8" id="KW-0274">FAD</keyword>
<keyword evidence="10" id="KW-0408">Iron</keyword>
<feature type="domain" description="Aldehyde oxidase/xanthine dehydrogenase first molybdopterin binding" evidence="13">
    <location>
        <begin position="2"/>
        <end position="163"/>
    </location>
</feature>
<comment type="similarity">
    <text evidence="3">Belongs to the xanthine dehydrogenase family.</text>
</comment>
<dbReference type="InterPro" id="IPR037165">
    <property type="entry name" value="AldOxase/xan_DH_Mopterin-bd_sf"/>
</dbReference>
<keyword evidence="11" id="KW-0411">Iron-sulfur</keyword>
<evidence type="ECO:0000256" key="2">
    <source>
        <dbReference type="ARBA" id="ARBA00001974"/>
    </source>
</evidence>
<evidence type="ECO:0000256" key="8">
    <source>
        <dbReference type="ARBA" id="ARBA00022827"/>
    </source>
</evidence>
<gene>
    <name evidence="15" type="ORF">E5676_scaffold19523G00280</name>
</gene>
<dbReference type="GO" id="GO:0016491">
    <property type="term" value="F:oxidoreductase activity"/>
    <property type="evidence" value="ECO:0007669"/>
    <property type="project" value="UniProtKB-KW"/>
</dbReference>
<dbReference type="AlphaFoldDB" id="A0A5D3DFL2"/>
<protein>
    <submittedName>
        <fullName evidence="15">Xanthine dehydrogenase 1-like isoform X2</fullName>
    </submittedName>
</protein>
<keyword evidence="7" id="KW-0479">Metal-binding</keyword>
<dbReference type="PANTHER" id="PTHR45444">
    <property type="entry name" value="XANTHINE DEHYDROGENASE"/>
    <property type="match status" value="1"/>
</dbReference>
<dbReference type="Pfam" id="PF02738">
    <property type="entry name" value="MoCoBD_1"/>
    <property type="match status" value="1"/>
</dbReference>
<proteinExistence type="inferred from homology"/>
<comment type="caution">
    <text evidence="15">The sequence shown here is derived from an EMBL/GenBank/DDBJ whole genome shotgun (WGS) entry which is preliminary data.</text>
</comment>
<name>A0A5D3DFL2_CUCMM</name>
<evidence type="ECO:0000256" key="5">
    <source>
        <dbReference type="ARBA" id="ARBA00022630"/>
    </source>
</evidence>
<dbReference type="Pfam" id="PF20256">
    <property type="entry name" value="MoCoBD_2"/>
    <property type="match status" value="1"/>
</dbReference>
<evidence type="ECO:0000256" key="11">
    <source>
        <dbReference type="ARBA" id="ARBA00023014"/>
    </source>
</evidence>
<dbReference type="InterPro" id="IPR016208">
    <property type="entry name" value="Ald_Oxase/xanthine_DH-like"/>
</dbReference>
<evidence type="ECO:0000259" key="13">
    <source>
        <dbReference type="Pfam" id="PF02738"/>
    </source>
</evidence>
<comment type="cofactor">
    <cofactor evidence="12">
        <name>[2Fe-2S] cluster</name>
        <dbReference type="ChEBI" id="CHEBI:190135"/>
    </cofactor>
</comment>
<accession>A0A5D3DFL2</accession>